<feature type="compositionally biased region" description="Basic and acidic residues" evidence="1">
    <location>
        <begin position="33"/>
        <end position="44"/>
    </location>
</feature>
<dbReference type="AlphaFoldDB" id="A0AAV7PLX7"/>
<protein>
    <submittedName>
        <fullName evidence="2">Uncharacterized protein</fullName>
    </submittedName>
</protein>
<evidence type="ECO:0000313" key="2">
    <source>
        <dbReference type="EMBL" id="KAJ1128244.1"/>
    </source>
</evidence>
<feature type="region of interest" description="Disordered" evidence="1">
    <location>
        <begin position="1"/>
        <end position="44"/>
    </location>
</feature>
<name>A0AAV7PLX7_PLEWA</name>
<gene>
    <name evidence="2" type="ORF">NDU88_006623</name>
</gene>
<feature type="region of interest" description="Disordered" evidence="1">
    <location>
        <begin position="56"/>
        <end position="89"/>
    </location>
</feature>
<organism evidence="2 3">
    <name type="scientific">Pleurodeles waltl</name>
    <name type="common">Iberian ribbed newt</name>
    <dbReference type="NCBI Taxonomy" id="8319"/>
    <lineage>
        <taxon>Eukaryota</taxon>
        <taxon>Metazoa</taxon>
        <taxon>Chordata</taxon>
        <taxon>Craniata</taxon>
        <taxon>Vertebrata</taxon>
        <taxon>Euteleostomi</taxon>
        <taxon>Amphibia</taxon>
        <taxon>Batrachia</taxon>
        <taxon>Caudata</taxon>
        <taxon>Salamandroidea</taxon>
        <taxon>Salamandridae</taxon>
        <taxon>Pleurodelinae</taxon>
        <taxon>Pleurodeles</taxon>
    </lineage>
</organism>
<sequence length="89" mass="10251">MEGDSGAPLGAHRRRRNREERKRRNRSRLRTKPTPEQKDLDRRSVLEAVALLWQENMAEEASGGDSDRRTHSTDSDKAPRVTPRMADDL</sequence>
<evidence type="ECO:0000256" key="1">
    <source>
        <dbReference type="SAM" id="MobiDB-lite"/>
    </source>
</evidence>
<evidence type="ECO:0000313" key="3">
    <source>
        <dbReference type="Proteomes" id="UP001066276"/>
    </source>
</evidence>
<dbReference type="Proteomes" id="UP001066276">
    <property type="component" value="Chromosome 7"/>
</dbReference>
<comment type="caution">
    <text evidence="2">The sequence shown here is derived from an EMBL/GenBank/DDBJ whole genome shotgun (WGS) entry which is preliminary data.</text>
</comment>
<keyword evidence="3" id="KW-1185">Reference proteome</keyword>
<accession>A0AAV7PLX7</accession>
<reference evidence="2" key="1">
    <citation type="journal article" date="2022" name="bioRxiv">
        <title>Sequencing and chromosome-scale assembly of the giantPleurodeles waltlgenome.</title>
        <authorList>
            <person name="Brown T."/>
            <person name="Elewa A."/>
            <person name="Iarovenko S."/>
            <person name="Subramanian E."/>
            <person name="Araus A.J."/>
            <person name="Petzold A."/>
            <person name="Susuki M."/>
            <person name="Suzuki K.-i.T."/>
            <person name="Hayashi T."/>
            <person name="Toyoda A."/>
            <person name="Oliveira C."/>
            <person name="Osipova E."/>
            <person name="Leigh N.D."/>
            <person name="Simon A."/>
            <person name="Yun M.H."/>
        </authorList>
    </citation>
    <scope>NUCLEOTIDE SEQUENCE</scope>
    <source>
        <strain evidence="2">20211129_DDA</strain>
        <tissue evidence="2">Liver</tissue>
    </source>
</reference>
<feature type="compositionally biased region" description="Basic and acidic residues" evidence="1">
    <location>
        <begin position="65"/>
        <end position="89"/>
    </location>
</feature>
<proteinExistence type="predicted"/>
<dbReference type="EMBL" id="JANPWB010000011">
    <property type="protein sequence ID" value="KAJ1128244.1"/>
    <property type="molecule type" value="Genomic_DNA"/>
</dbReference>